<dbReference type="GO" id="GO:0009307">
    <property type="term" value="P:DNA restriction-modification system"/>
    <property type="evidence" value="ECO:0007669"/>
    <property type="project" value="UniProtKB-KW"/>
</dbReference>
<dbReference type="SUPFAM" id="SSF116734">
    <property type="entry name" value="DNA methylase specificity domain"/>
    <property type="match status" value="2"/>
</dbReference>
<dbReference type="GO" id="GO:0003677">
    <property type="term" value="F:DNA binding"/>
    <property type="evidence" value="ECO:0007669"/>
    <property type="project" value="UniProtKB-KW"/>
</dbReference>
<dbReference type="PATRIC" id="fig|2209.70.peg.1256"/>
<dbReference type="AlphaFoldDB" id="A0A0F8ID58"/>
<sequence length="448" mass="49567">MSSDWPTKTLDDVCEKITDGAHASPNSVINGKYMASVKDLTPFGVDLSSARQIDVEDFNKLVKQGCRPEVGDVLIAKDGNSALDTVCTVRKPLDAVLLSSVAILRPDTEQLDYDFLKYYFSSKSVIEYLKSNFISGAAIPRVVLRDFRKAKIKLPPLDVQKKIVAVLNSLNDKIELNIQINETLEAMAEVIFKSWFVDFEPVKAKISAIEASEDAEDVTRAAMSAISGKTDEELDQLQAEQPENYTQLKTTAELFPFTMQDSELGELPEGWRAGDLGEFASISSGKRPKLKSDCKNKEFNVPLIGASSIMGYVNEILYKESILVIGRVGTHGIVQRTFQPSYPSDNTLVIRSKYHEYVYQILNSIDYGSLNVGSTQPLITQTSIKHSKIVIPDKSLLDRFENISASMFSKINSNNTENQNLCDLRDSLLPKLLSGELSVDAADLAEGN</sequence>
<dbReference type="InterPro" id="IPR044946">
    <property type="entry name" value="Restrct_endonuc_typeI_TRD_sf"/>
</dbReference>
<evidence type="ECO:0000256" key="2">
    <source>
        <dbReference type="ARBA" id="ARBA00022747"/>
    </source>
</evidence>
<accession>A0A0F8ID58</accession>
<organism evidence="5 6">
    <name type="scientific">Methanosarcina mazei</name>
    <name type="common">Methanosarcina frisia</name>
    <dbReference type="NCBI Taxonomy" id="2209"/>
    <lineage>
        <taxon>Archaea</taxon>
        <taxon>Methanobacteriati</taxon>
        <taxon>Methanobacteriota</taxon>
        <taxon>Stenosarchaea group</taxon>
        <taxon>Methanomicrobia</taxon>
        <taxon>Methanosarcinales</taxon>
        <taxon>Methanosarcinaceae</taxon>
        <taxon>Methanosarcina</taxon>
    </lineage>
</organism>
<feature type="domain" description="Type I restriction modification DNA specificity" evidence="4">
    <location>
        <begin position="268"/>
        <end position="394"/>
    </location>
</feature>
<comment type="similarity">
    <text evidence="1">Belongs to the type-I restriction system S methylase family.</text>
</comment>
<dbReference type="InterPro" id="IPR000055">
    <property type="entry name" value="Restrct_endonuc_typeI_TRD"/>
</dbReference>
<dbReference type="Proteomes" id="UP000034424">
    <property type="component" value="Unassembled WGS sequence"/>
</dbReference>
<evidence type="ECO:0000313" key="5">
    <source>
        <dbReference type="EMBL" id="KKG61443.1"/>
    </source>
</evidence>
<evidence type="ECO:0000259" key="4">
    <source>
        <dbReference type="Pfam" id="PF01420"/>
    </source>
</evidence>
<proteinExistence type="inferred from homology"/>
<dbReference type="Pfam" id="PF01420">
    <property type="entry name" value="Methylase_S"/>
    <property type="match status" value="2"/>
</dbReference>
<dbReference type="Gene3D" id="3.90.220.20">
    <property type="entry name" value="DNA methylase specificity domains"/>
    <property type="match status" value="2"/>
</dbReference>
<reference evidence="5 6" key="1">
    <citation type="journal article" date="2015" name="ISME J.">
        <title>Genomic and phenotypic differentiation among Methanosarcina mazei populations from Columbia River sediment.</title>
        <authorList>
            <person name="Youngblut N.D."/>
            <person name="Wirth J.S."/>
            <person name="Henriksen J.R."/>
            <person name="Smith M."/>
            <person name="Simon H."/>
            <person name="Metcalf W.W."/>
            <person name="Whitaker R.J."/>
        </authorList>
    </citation>
    <scope>NUCLEOTIDE SEQUENCE [LARGE SCALE GENOMIC DNA]</scope>
    <source>
        <strain evidence="5 6">3.F.T.2.1</strain>
    </source>
</reference>
<name>A0A0F8ID58_METMZ</name>
<protein>
    <recommendedName>
        <fullName evidence="4">Type I restriction modification DNA specificity domain-containing protein</fullName>
    </recommendedName>
</protein>
<dbReference type="RefSeq" id="WP_048049378.1">
    <property type="nucleotide sequence ID" value="NZ_JJPL01000124.1"/>
</dbReference>
<evidence type="ECO:0000256" key="3">
    <source>
        <dbReference type="ARBA" id="ARBA00023125"/>
    </source>
</evidence>
<keyword evidence="3" id="KW-0238">DNA-binding</keyword>
<keyword evidence="2" id="KW-0680">Restriction system</keyword>
<dbReference type="EMBL" id="JJPL01000124">
    <property type="protein sequence ID" value="KKG61443.1"/>
    <property type="molecule type" value="Genomic_DNA"/>
</dbReference>
<dbReference type="PANTHER" id="PTHR30408">
    <property type="entry name" value="TYPE-1 RESTRICTION ENZYME ECOKI SPECIFICITY PROTEIN"/>
    <property type="match status" value="1"/>
</dbReference>
<comment type="caution">
    <text evidence="5">The sequence shown here is derived from an EMBL/GenBank/DDBJ whole genome shotgun (WGS) entry which is preliminary data.</text>
</comment>
<feature type="domain" description="Type I restriction modification DNA specificity" evidence="4">
    <location>
        <begin position="3"/>
        <end position="185"/>
    </location>
</feature>
<dbReference type="PANTHER" id="PTHR30408:SF13">
    <property type="entry name" value="TYPE I RESTRICTION ENZYME HINDI SPECIFICITY SUBUNIT"/>
    <property type="match status" value="1"/>
</dbReference>
<dbReference type="InterPro" id="IPR052021">
    <property type="entry name" value="Type-I_RS_S_subunit"/>
</dbReference>
<evidence type="ECO:0000256" key="1">
    <source>
        <dbReference type="ARBA" id="ARBA00010923"/>
    </source>
</evidence>
<gene>
    <name evidence="5" type="ORF">DU67_05730</name>
</gene>
<evidence type="ECO:0000313" key="6">
    <source>
        <dbReference type="Proteomes" id="UP000034424"/>
    </source>
</evidence>